<feature type="chain" id="PRO_5047443401" description="Glucose-methanol-choline oxidoreductase N-terminal domain-containing protein" evidence="5">
    <location>
        <begin position="20"/>
        <end position="588"/>
    </location>
</feature>
<evidence type="ECO:0000313" key="7">
    <source>
        <dbReference type="EMBL" id="KAL0064294.1"/>
    </source>
</evidence>
<dbReference type="Gene3D" id="3.50.50.60">
    <property type="entry name" value="FAD/NAD(P)-binding domain"/>
    <property type="match status" value="1"/>
</dbReference>
<sequence>MRYLWLPTIIFSLGAPASCKLFNSMNELPSDAYDFVIVGGGTAGSVLANRLTEDSNTKVLVVEAGINNANVQDLIVPFMGPSALGSAADWNFTMIPQRGLFNRTFPLSQGHVLGGSSSINYMTWNRGSNDVWDNFARLSGDPGWSWESVEKYNRKTSRLTPPQDGHNTTGQVIPEAHGNGEVLLSLPGLPTDLDPIVTDSAKALGKYNQDFNAGDMIGFGWVQNAIGNGERSSAATAYLTPALERPNLDVVINSRATKVFASQPSLDGEPVIDTVQIAQSENGPLFNVTASREVILSAGPFKTPQLLLLSGIGPKDELSKLEIPVILDSPDVGKHLADHPLVTVYYEVNSNTSFDPVLRSESTMMPPLLEQWGSNRTGLMAGPATGGTAGYLKNPPGFLSGQDPSSGPRSGNIEMIFVNGFAASGSVPFPSTGRFLTVVTAVVSPTSRGTVALKSTNPFDIPVIDPGLYTTEFDIKTMVQAIKTVDEVVHEPRWNGYIERPLVQFENDQDRENYVRNNSATVNHPCGTARMGPGGVNDGVVDSSLRVKGVKGLRVVDASVIPQIPETHLQAVVYIIAERASDLIKSQQ</sequence>
<gene>
    <name evidence="7" type="ORF">AAF712_008738</name>
</gene>
<dbReference type="Proteomes" id="UP001437256">
    <property type="component" value="Unassembled WGS sequence"/>
</dbReference>
<evidence type="ECO:0000259" key="6">
    <source>
        <dbReference type="PROSITE" id="PS00624"/>
    </source>
</evidence>
<evidence type="ECO:0000256" key="2">
    <source>
        <dbReference type="ARBA" id="ARBA00010790"/>
    </source>
</evidence>
<dbReference type="InterPro" id="IPR000172">
    <property type="entry name" value="GMC_OxRdtase_N"/>
</dbReference>
<dbReference type="PIRSF" id="PIRSF000137">
    <property type="entry name" value="Alcohol_oxidase"/>
    <property type="match status" value="1"/>
</dbReference>
<evidence type="ECO:0000256" key="4">
    <source>
        <dbReference type="ARBA" id="ARBA00022827"/>
    </source>
</evidence>
<dbReference type="Pfam" id="PF05199">
    <property type="entry name" value="GMC_oxred_C"/>
    <property type="match status" value="1"/>
</dbReference>
<dbReference type="InterPro" id="IPR036188">
    <property type="entry name" value="FAD/NAD-bd_sf"/>
</dbReference>
<dbReference type="InterPro" id="IPR012132">
    <property type="entry name" value="GMC_OxRdtase"/>
</dbReference>
<dbReference type="PANTHER" id="PTHR11552:SF147">
    <property type="entry name" value="CHOLINE DEHYDROGENASE, MITOCHONDRIAL"/>
    <property type="match status" value="1"/>
</dbReference>
<evidence type="ECO:0000256" key="1">
    <source>
        <dbReference type="ARBA" id="ARBA00001974"/>
    </source>
</evidence>
<comment type="caution">
    <text evidence="7">The sequence shown here is derived from an EMBL/GenBank/DDBJ whole genome shotgun (WGS) entry which is preliminary data.</text>
</comment>
<dbReference type="PROSITE" id="PS00624">
    <property type="entry name" value="GMC_OXRED_2"/>
    <property type="match status" value="1"/>
</dbReference>
<comment type="cofactor">
    <cofactor evidence="1">
        <name>FAD</name>
        <dbReference type="ChEBI" id="CHEBI:57692"/>
    </cofactor>
</comment>
<name>A0ABR2ZT07_9AGAR</name>
<organism evidence="7 8">
    <name type="scientific">Marasmius tenuissimus</name>
    <dbReference type="NCBI Taxonomy" id="585030"/>
    <lineage>
        <taxon>Eukaryota</taxon>
        <taxon>Fungi</taxon>
        <taxon>Dikarya</taxon>
        <taxon>Basidiomycota</taxon>
        <taxon>Agaricomycotina</taxon>
        <taxon>Agaricomycetes</taxon>
        <taxon>Agaricomycetidae</taxon>
        <taxon>Agaricales</taxon>
        <taxon>Marasmiineae</taxon>
        <taxon>Marasmiaceae</taxon>
        <taxon>Marasmius</taxon>
    </lineage>
</organism>
<dbReference type="PANTHER" id="PTHR11552">
    <property type="entry name" value="GLUCOSE-METHANOL-CHOLINE GMC OXIDOREDUCTASE"/>
    <property type="match status" value="1"/>
</dbReference>
<comment type="similarity">
    <text evidence="2">Belongs to the GMC oxidoreductase family.</text>
</comment>
<proteinExistence type="inferred from homology"/>
<dbReference type="InterPro" id="IPR007867">
    <property type="entry name" value="GMC_OxRtase_C"/>
</dbReference>
<keyword evidence="4" id="KW-0274">FAD</keyword>
<feature type="signal peptide" evidence="5">
    <location>
        <begin position="1"/>
        <end position="19"/>
    </location>
</feature>
<evidence type="ECO:0000313" key="8">
    <source>
        <dbReference type="Proteomes" id="UP001437256"/>
    </source>
</evidence>
<evidence type="ECO:0000256" key="5">
    <source>
        <dbReference type="SAM" id="SignalP"/>
    </source>
</evidence>
<keyword evidence="5" id="KW-0732">Signal</keyword>
<keyword evidence="8" id="KW-1185">Reference proteome</keyword>
<dbReference type="EMBL" id="JBBXMP010000064">
    <property type="protein sequence ID" value="KAL0064294.1"/>
    <property type="molecule type" value="Genomic_DNA"/>
</dbReference>
<protein>
    <recommendedName>
        <fullName evidence="6">Glucose-methanol-choline oxidoreductase N-terminal domain-containing protein</fullName>
    </recommendedName>
</protein>
<keyword evidence="3" id="KW-0285">Flavoprotein</keyword>
<accession>A0ABR2ZT07</accession>
<dbReference type="Pfam" id="PF00732">
    <property type="entry name" value="GMC_oxred_N"/>
    <property type="match status" value="1"/>
</dbReference>
<dbReference type="Gene3D" id="3.30.560.10">
    <property type="entry name" value="Glucose Oxidase, domain 3"/>
    <property type="match status" value="1"/>
</dbReference>
<evidence type="ECO:0000256" key="3">
    <source>
        <dbReference type="ARBA" id="ARBA00022630"/>
    </source>
</evidence>
<dbReference type="SUPFAM" id="SSF51905">
    <property type="entry name" value="FAD/NAD(P)-binding domain"/>
    <property type="match status" value="1"/>
</dbReference>
<reference evidence="7 8" key="1">
    <citation type="submission" date="2024-05" db="EMBL/GenBank/DDBJ databases">
        <title>A draft genome resource for the thread blight pathogen Marasmius tenuissimus strain MS-2.</title>
        <authorList>
            <person name="Yulfo-Soto G.E."/>
            <person name="Baruah I.K."/>
            <person name="Amoako-Attah I."/>
            <person name="Bukari Y."/>
            <person name="Meinhardt L.W."/>
            <person name="Bailey B.A."/>
            <person name="Cohen S.P."/>
        </authorList>
    </citation>
    <scope>NUCLEOTIDE SEQUENCE [LARGE SCALE GENOMIC DNA]</scope>
    <source>
        <strain evidence="7 8">MS-2</strain>
    </source>
</reference>
<dbReference type="SUPFAM" id="SSF54373">
    <property type="entry name" value="FAD-linked reductases, C-terminal domain"/>
    <property type="match status" value="1"/>
</dbReference>
<feature type="domain" description="Glucose-methanol-choline oxidoreductase N-terminal" evidence="6">
    <location>
        <begin position="299"/>
        <end position="313"/>
    </location>
</feature>